<dbReference type="GO" id="GO:0005912">
    <property type="term" value="C:adherens junction"/>
    <property type="evidence" value="ECO:0007669"/>
    <property type="project" value="TreeGrafter"/>
</dbReference>
<evidence type="ECO:0000256" key="1">
    <source>
        <dbReference type="ARBA" id="ARBA00022723"/>
    </source>
</evidence>
<reference evidence="7 8" key="1">
    <citation type="submission" date="2018-04" db="EMBL/GenBank/DDBJ databases">
        <authorList>
            <person name="Zhang X."/>
            <person name="Yuan J."/>
            <person name="Li F."/>
            <person name="Xiang J."/>
        </authorList>
    </citation>
    <scope>NUCLEOTIDE SEQUENCE [LARGE SCALE GENOMIC DNA]</scope>
    <source>
        <tissue evidence="7">Muscle</tissue>
    </source>
</reference>
<protein>
    <submittedName>
        <fullName evidence="7">Putative PDZ and LIM domain protein Zasp</fullName>
    </submittedName>
</protein>
<dbReference type="Pfam" id="PF00412">
    <property type="entry name" value="LIM"/>
    <property type="match status" value="1"/>
</dbReference>
<evidence type="ECO:0000313" key="8">
    <source>
        <dbReference type="Proteomes" id="UP000283509"/>
    </source>
</evidence>
<dbReference type="GO" id="GO:0030018">
    <property type="term" value="C:Z disc"/>
    <property type="evidence" value="ECO:0007669"/>
    <property type="project" value="TreeGrafter"/>
</dbReference>
<keyword evidence="2 4" id="KW-0862">Zinc</keyword>
<feature type="region of interest" description="Disordered" evidence="5">
    <location>
        <begin position="404"/>
        <end position="426"/>
    </location>
</feature>
<feature type="compositionally biased region" description="Low complexity" evidence="5">
    <location>
        <begin position="667"/>
        <end position="676"/>
    </location>
</feature>
<dbReference type="GO" id="GO:0007507">
    <property type="term" value="P:heart development"/>
    <property type="evidence" value="ECO:0007669"/>
    <property type="project" value="TreeGrafter"/>
</dbReference>
<dbReference type="GO" id="GO:0051371">
    <property type="term" value="F:muscle alpha-actinin binding"/>
    <property type="evidence" value="ECO:0007669"/>
    <property type="project" value="TreeGrafter"/>
</dbReference>
<feature type="region of interest" description="Disordered" evidence="5">
    <location>
        <begin position="648"/>
        <end position="700"/>
    </location>
</feature>
<feature type="compositionally biased region" description="Low complexity" evidence="5">
    <location>
        <begin position="363"/>
        <end position="373"/>
    </location>
</feature>
<keyword evidence="8" id="KW-1185">Reference proteome</keyword>
<dbReference type="OrthoDB" id="5911912at2759"/>
<keyword evidence="1 4" id="KW-0479">Metal-binding</keyword>
<evidence type="ECO:0000259" key="6">
    <source>
        <dbReference type="PROSITE" id="PS50023"/>
    </source>
</evidence>
<dbReference type="EMBL" id="QCYY01000909">
    <property type="protein sequence ID" value="ROT81861.1"/>
    <property type="molecule type" value="Genomic_DNA"/>
</dbReference>
<feature type="compositionally biased region" description="Polar residues" evidence="5">
    <location>
        <begin position="374"/>
        <end position="384"/>
    </location>
</feature>
<keyword evidence="3 4" id="KW-0440">LIM domain</keyword>
<evidence type="ECO:0000256" key="5">
    <source>
        <dbReference type="SAM" id="MobiDB-lite"/>
    </source>
</evidence>
<dbReference type="InterPro" id="IPR031847">
    <property type="entry name" value="PDLI1-4/Zasp-like_mid"/>
</dbReference>
<dbReference type="FunFam" id="2.10.110.10:FF:000073">
    <property type="entry name" value="Uncharacterized protein, isoform Z"/>
    <property type="match status" value="1"/>
</dbReference>
<proteinExistence type="predicted"/>
<dbReference type="GO" id="GO:0001725">
    <property type="term" value="C:stress fiber"/>
    <property type="evidence" value="ECO:0007669"/>
    <property type="project" value="TreeGrafter"/>
</dbReference>
<feature type="region of interest" description="Disordered" evidence="5">
    <location>
        <begin position="363"/>
        <end position="384"/>
    </location>
</feature>
<evidence type="ECO:0000256" key="4">
    <source>
        <dbReference type="PROSITE-ProRule" id="PRU00125"/>
    </source>
</evidence>
<feature type="region of interest" description="Disordered" evidence="5">
    <location>
        <begin position="295"/>
        <end position="337"/>
    </location>
</feature>
<dbReference type="STRING" id="6689.A0A423TZI4"/>
<dbReference type="PROSITE" id="PS50023">
    <property type="entry name" value="LIM_DOMAIN_2"/>
    <property type="match status" value="1"/>
</dbReference>
<dbReference type="PANTHER" id="PTHR24214">
    <property type="entry name" value="PDZ AND LIM DOMAIN PROTEIN ZASP"/>
    <property type="match status" value="1"/>
</dbReference>
<dbReference type="InterPro" id="IPR001781">
    <property type="entry name" value="Znf_LIM"/>
</dbReference>
<feature type="compositionally biased region" description="Low complexity" evidence="5">
    <location>
        <begin position="404"/>
        <end position="413"/>
    </location>
</feature>
<feature type="compositionally biased region" description="Low complexity" evidence="5">
    <location>
        <begin position="309"/>
        <end position="328"/>
    </location>
</feature>
<sequence>MSQTQAWARRHRLQNGSCANNRGIIYFAEDKQTLAGRGGQTNSDRAGVGVLTPGGGRGDKGRHSRTPSGCQRTSHRGVLAYLTLAYVLFNTYRSNDTRNSRRNAYGEVLLRRNEQEFTAKCLWRGVVEAKRDDGVARLVVFAGGLGSSLLSAGEKEASFSRLVINGVFGERGEREEESWRERRVVMQMQYICLGSRYTVRGLAQASSPRAAFPPFVREVVLGVNTWKPQVTPLAEVKTTPEGIPVATATSLAANKQPVRHIGSNHNTVARPFPGFTGSQPAYAKGVVTLNQLKQSATDSPSLNGGGGNTTTSSSRSSSRHASGSTSPTGLAVQGTGISLNKENAKNFLRMTLDKENVNSMNVNAASSQKAQKSPSNDNLFSSQFLNNNGAVGGSVGQPRKYSLASNASSCSSSDTDHDALTRRNNEVNGQQIVNAQYNSPLNLYSEDNIAETLSAQAEVLGKGCLGVNFMKNEKQYDGKTSDVLRMVQEMDKNPAPETEDSGPGPAGTRSVRAPETKPKPEGGASPAPLTKCSECERPITGVFVRIKNKNLHADCFRCSTCGSSLKNVGYYNINDKLYCDVHAKQAARHNPPAPNMEPVVVKPGAAPPAGAGVASPSFNSSSGVLFWQPFKPPVGGVRILPLNAMGSPSMPSPTPIPNFAPPPHSSPWPQSQNSNPLHHSRSLHYLPQSQPKNRNHSQRYTRRPPRFAALAHVLSSLLVLCS</sequence>
<dbReference type="GO" id="GO:0046872">
    <property type="term" value="F:metal ion binding"/>
    <property type="evidence" value="ECO:0007669"/>
    <property type="project" value="UniProtKB-KW"/>
</dbReference>
<feature type="compositionally biased region" description="Basic and acidic residues" evidence="5">
    <location>
        <begin position="414"/>
        <end position="425"/>
    </location>
</feature>
<feature type="compositionally biased region" description="Pro residues" evidence="5">
    <location>
        <begin position="650"/>
        <end position="666"/>
    </location>
</feature>
<dbReference type="Proteomes" id="UP000283509">
    <property type="component" value="Unassembled WGS sequence"/>
</dbReference>
<feature type="region of interest" description="Disordered" evidence="5">
    <location>
        <begin position="493"/>
        <end position="530"/>
    </location>
</feature>
<dbReference type="InterPro" id="IPR006643">
    <property type="entry name" value="Zasp-like_motif"/>
</dbReference>
<dbReference type="GO" id="GO:0061061">
    <property type="term" value="P:muscle structure development"/>
    <property type="evidence" value="ECO:0007669"/>
    <property type="project" value="TreeGrafter"/>
</dbReference>
<dbReference type="CDD" id="cd09360">
    <property type="entry name" value="LIM_ALP_like"/>
    <property type="match status" value="1"/>
</dbReference>
<evidence type="ECO:0000256" key="2">
    <source>
        <dbReference type="ARBA" id="ARBA00022833"/>
    </source>
</evidence>
<feature type="region of interest" description="Disordered" evidence="5">
    <location>
        <begin position="36"/>
        <end position="72"/>
    </location>
</feature>
<dbReference type="PANTHER" id="PTHR24214:SF61">
    <property type="entry name" value="PDZ AND LIM DOMAIN PROTEIN 3-LIKE"/>
    <property type="match status" value="1"/>
</dbReference>
<dbReference type="GO" id="GO:0031941">
    <property type="term" value="C:filamentous actin"/>
    <property type="evidence" value="ECO:0007669"/>
    <property type="project" value="TreeGrafter"/>
</dbReference>
<dbReference type="SUPFAM" id="SSF57716">
    <property type="entry name" value="Glucocorticoid receptor-like (DNA-binding domain)"/>
    <property type="match status" value="2"/>
</dbReference>
<accession>A0A423TZI4</accession>
<reference evidence="7 8" key="2">
    <citation type="submission" date="2019-01" db="EMBL/GenBank/DDBJ databases">
        <title>The decoding of complex shrimp genome reveals the adaptation for benthos swimmer, frequently molting mechanism and breeding impact on genome.</title>
        <authorList>
            <person name="Sun Y."/>
            <person name="Gao Y."/>
            <person name="Yu Y."/>
        </authorList>
    </citation>
    <scope>NUCLEOTIDE SEQUENCE [LARGE SCALE GENOMIC DNA]</scope>
    <source>
        <tissue evidence="7">Muscle</tissue>
    </source>
</reference>
<comment type="caution">
    <text evidence="7">The sequence shown here is derived from an EMBL/GenBank/DDBJ whole genome shotgun (WGS) entry which is preliminary data.</text>
</comment>
<evidence type="ECO:0000256" key="3">
    <source>
        <dbReference type="ARBA" id="ARBA00023038"/>
    </source>
</evidence>
<organism evidence="7 8">
    <name type="scientific">Penaeus vannamei</name>
    <name type="common">Whiteleg shrimp</name>
    <name type="synonym">Litopenaeus vannamei</name>
    <dbReference type="NCBI Taxonomy" id="6689"/>
    <lineage>
        <taxon>Eukaryota</taxon>
        <taxon>Metazoa</taxon>
        <taxon>Ecdysozoa</taxon>
        <taxon>Arthropoda</taxon>
        <taxon>Crustacea</taxon>
        <taxon>Multicrustacea</taxon>
        <taxon>Malacostraca</taxon>
        <taxon>Eumalacostraca</taxon>
        <taxon>Eucarida</taxon>
        <taxon>Decapoda</taxon>
        <taxon>Dendrobranchiata</taxon>
        <taxon>Penaeoidea</taxon>
        <taxon>Penaeidae</taxon>
        <taxon>Penaeus</taxon>
    </lineage>
</organism>
<dbReference type="SMART" id="SM00132">
    <property type="entry name" value="LIM"/>
    <property type="match status" value="1"/>
</dbReference>
<dbReference type="InterPro" id="IPR050604">
    <property type="entry name" value="PDZ-LIM_domain"/>
</dbReference>
<dbReference type="Gene3D" id="2.10.110.10">
    <property type="entry name" value="Cysteine Rich Protein"/>
    <property type="match status" value="1"/>
</dbReference>
<feature type="domain" description="LIM zinc-binding" evidence="6">
    <location>
        <begin position="530"/>
        <end position="589"/>
    </location>
</feature>
<dbReference type="GO" id="GO:0003779">
    <property type="term" value="F:actin binding"/>
    <property type="evidence" value="ECO:0007669"/>
    <property type="project" value="TreeGrafter"/>
</dbReference>
<gene>
    <name evidence="7" type="ORF">C7M84_024958</name>
</gene>
<name>A0A423TZI4_PENVA</name>
<evidence type="ECO:0000313" key="7">
    <source>
        <dbReference type="EMBL" id="ROT81861.1"/>
    </source>
</evidence>
<dbReference type="AlphaFoldDB" id="A0A423TZI4"/>
<dbReference type="Pfam" id="PF15936">
    <property type="entry name" value="DUF4749"/>
    <property type="match status" value="1"/>
</dbReference>
<dbReference type="SMART" id="SM00735">
    <property type="entry name" value="ZM"/>
    <property type="match status" value="1"/>
</dbReference>
<dbReference type="GO" id="GO:0030036">
    <property type="term" value="P:actin cytoskeleton organization"/>
    <property type="evidence" value="ECO:0007669"/>
    <property type="project" value="TreeGrafter"/>
</dbReference>